<dbReference type="Pfam" id="PF00078">
    <property type="entry name" value="RVT_1"/>
    <property type="match status" value="1"/>
</dbReference>
<dbReference type="InterPro" id="IPR043502">
    <property type="entry name" value="DNA/RNA_pol_sf"/>
</dbReference>
<proteinExistence type="predicted"/>
<dbReference type="Proteomes" id="UP000198403">
    <property type="component" value="Unassembled WGS sequence"/>
</dbReference>
<keyword evidence="3" id="KW-0695">RNA-directed DNA polymerase</keyword>
<evidence type="ECO:0000313" key="3">
    <source>
        <dbReference type="EMBL" id="SNR50471.1"/>
    </source>
</evidence>
<dbReference type="AlphaFoldDB" id="A0A238WVR6"/>
<feature type="region of interest" description="Disordered" evidence="1">
    <location>
        <begin position="1"/>
        <end position="26"/>
    </location>
</feature>
<dbReference type="EMBL" id="FZNO01000010">
    <property type="protein sequence ID" value="SNR50471.1"/>
    <property type="molecule type" value="Genomic_DNA"/>
</dbReference>
<feature type="domain" description="Reverse transcriptase" evidence="2">
    <location>
        <begin position="109"/>
        <end position="357"/>
    </location>
</feature>
<dbReference type="CDD" id="cd01651">
    <property type="entry name" value="RT_G2_intron"/>
    <property type="match status" value="1"/>
</dbReference>
<reference evidence="3 4" key="1">
    <citation type="submission" date="2017-06" db="EMBL/GenBank/DDBJ databases">
        <authorList>
            <person name="Kim H.J."/>
            <person name="Triplett B.A."/>
        </authorList>
    </citation>
    <scope>NUCLEOTIDE SEQUENCE [LARGE SCALE GENOMIC DNA]</scope>
    <source>
        <strain evidence="3 4">DSM 44272</strain>
    </source>
</reference>
<dbReference type="PANTHER" id="PTHR34047:SF8">
    <property type="entry name" value="PROTEIN YKFC"/>
    <property type="match status" value="1"/>
</dbReference>
<dbReference type="Pfam" id="PF08388">
    <property type="entry name" value="GIIM"/>
    <property type="match status" value="1"/>
</dbReference>
<protein>
    <submittedName>
        <fullName evidence="3">RNA-directed DNA polymerase</fullName>
    </submittedName>
</protein>
<dbReference type="SUPFAM" id="SSF56672">
    <property type="entry name" value="DNA/RNA polymerases"/>
    <property type="match status" value="1"/>
</dbReference>
<dbReference type="NCBIfam" id="TIGR04416">
    <property type="entry name" value="group_II_RT_mat"/>
    <property type="match status" value="1"/>
</dbReference>
<keyword evidence="3" id="KW-0548">Nucleotidyltransferase</keyword>
<name>A0A238WVR6_9ACTN</name>
<evidence type="ECO:0000259" key="2">
    <source>
        <dbReference type="PROSITE" id="PS50878"/>
    </source>
</evidence>
<dbReference type="InterPro" id="IPR013597">
    <property type="entry name" value="Mat_intron_G2"/>
</dbReference>
<dbReference type="PANTHER" id="PTHR34047">
    <property type="entry name" value="NUCLEAR INTRON MATURASE 1, MITOCHONDRIAL-RELATED"/>
    <property type="match status" value="1"/>
</dbReference>
<sequence>MGKGGSVSSKEEHAMVEDAPVNTGAATWPDPVSAAAAVRRMQTKLHRWAADDVCRRFGDLFNLAYDPAFLVHAWHRVAANAGAKTPGVDRATVARIESGIGVQAFLGQIRDSLKSGEFAPVEVRQVLIPKASGKLRALGIPTVADRVVQAALKAVLEPIFEADFLPCSYGFRPNRRAQDAIAEIHFLATHGYEWVLEADIQACFDSIEHTPLTDRMRRRISDKRVLALVKAFLKAGVMTQTGDREQTLTGTPQGGILSPLLANIALSALDEHFDVHRRREMGTSEQRATRRRKGLGNWRLIRYADDFVVMVSGQREHAQARREEVAAVLAPLGLRLAPEKTRVVSIDEGFDFLGFAIRRRAKRGTLKKAVYTVPSKKAVQAIKDRMSRRTYRSTRQQSLAEVIGGLNLMLRGWANYFRHGVSARVFHSVDDHAWRRLVGWIRAKYSRIGMRELRRRFCDRGWRIAHEGIVFTGASSVAVTRYRYRGSTIPTPWTPNRAAATAA</sequence>
<dbReference type="GO" id="GO:0003964">
    <property type="term" value="F:RNA-directed DNA polymerase activity"/>
    <property type="evidence" value="ECO:0007669"/>
    <property type="project" value="UniProtKB-KW"/>
</dbReference>
<accession>A0A238WVR6</accession>
<dbReference type="InterPro" id="IPR000477">
    <property type="entry name" value="RT_dom"/>
</dbReference>
<dbReference type="InterPro" id="IPR030931">
    <property type="entry name" value="Group_II_RT_mat"/>
</dbReference>
<dbReference type="PROSITE" id="PS50878">
    <property type="entry name" value="RT_POL"/>
    <property type="match status" value="1"/>
</dbReference>
<organism evidence="3 4">
    <name type="scientific">Blastococcus mobilis</name>
    <dbReference type="NCBI Taxonomy" id="1938746"/>
    <lineage>
        <taxon>Bacteria</taxon>
        <taxon>Bacillati</taxon>
        <taxon>Actinomycetota</taxon>
        <taxon>Actinomycetes</taxon>
        <taxon>Geodermatophilales</taxon>
        <taxon>Geodermatophilaceae</taxon>
        <taxon>Blastococcus</taxon>
    </lineage>
</organism>
<evidence type="ECO:0000313" key="4">
    <source>
        <dbReference type="Proteomes" id="UP000198403"/>
    </source>
</evidence>
<dbReference type="InterPro" id="IPR051083">
    <property type="entry name" value="GrpII_Intron_Splice-Mob/Def"/>
</dbReference>
<keyword evidence="4" id="KW-1185">Reference proteome</keyword>
<gene>
    <name evidence="3" type="ORF">SAMN06272737_11016</name>
</gene>
<evidence type="ECO:0000256" key="1">
    <source>
        <dbReference type="SAM" id="MobiDB-lite"/>
    </source>
</evidence>
<keyword evidence="3" id="KW-0808">Transferase</keyword>